<dbReference type="GO" id="GO:0006605">
    <property type="term" value="P:protein targeting"/>
    <property type="evidence" value="ECO:0007669"/>
    <property type="project" value="InterPro"/>
</dbReference>
<reference evidence="10" key="1">
    <citation type="submission" date="2014-09" db="EMBL/GenBank/DDBJ databases">
        <authorList>
            <person name="Gomez-Valero L."/>
        </authorList>
    </citation>
    <scope>NUCLEOTIDE SEQUENCE [LARGE SCALE GENOMIC DNA]</scope>
    <source>
        <strain evidence="10">ATCC35250</strain>
    </source>
</reference>
<sequence>MPADNKNLASLLENLIASHENEINYTPVEIELDPQSVKKEDIATLLQFVQEKRKRLFIFRLANDEFNSNLLALTARRSLLKYTAETLLNTTSEPKINPLKEALNSSSSTIRANIQIQKSIHLPKHTGAVSRPKSELVEQIKTEIQTVVPAKFPELPALEQQLSALGIENVEETAAQIIKEHLHAFTDGIIPGNLIQGFYIDKNVLCFTHTPRRLPSALAPALHKPALLALPTVEQARQLLPEVTETLFKQLLNNSDHAIQKQALITAIPAQARDISNLLSSIQQAEVEFIVPVLAKLFVLGGEAHTKLFIKILNNCLSKGISIEFLKDPVAQDAFLNPRGIKNLQKLLQLPKEQREWWNKLAIGHLKNPHHHFDFNNFFEAYTQIFLPRITEKNLLLPYPCPIEHNGHLLITLNRVLDVIERAQNPQEQCASLHGLNWGPTGAHYAMTQAPKPQRFKQVAACMQLKDAQDVEVDPEKILAHLSGNSEDLKLWLFRYMGPHWKETVRLTDIRARFAEIENLDASWTALQKNQFMFILTCTFSQEENLVAEHWQKTLKNCSNLLQPFSETERNNVLEALVHCFRFKPNPSLLQIQTLLSQIAELKVLFPEKNFNNEIIIPLVSCLENEGLELINRLKDRIEKTTEEANRNTAFLTAIASFTTLLQKNRENLAPDIISLLAALNEPDLTQDSIEMLENSINVLKTKKDITYCNALINLLGQINISKSQPLPNGEQIRTFIDTLANSNSIIPAEQDTLDKQEKWLNNYIIEQNLLPGCVFGKGDISKLDDLIVDALTDAVKKRSSVLRVDSLKNALLEHLKSPIIPKALKDQLDGGLLPFLDALTDLINLLQTPNPKFTDIIDKFSYFEEKKPNLLNSTYSVSILGQSKGEYILSFILTGKRKSTDNLTGAVFAKALSTLHNTIAGEIHSFFNDDKNKNIVADLDAQTCLNWFARFNDTHSLTFLFKEELVQKKVLPALKKTLQQLNTQDSEFENSILETAATLAEDQPSDQSLQNYKATIETIVSYLNFLIDVKDKASEQFYTIYKKLQTSPLTRLNYSQKQTLVNTLLKAEPNLFGLYLRTAIQALEENPAADTAAIDRALNGLETLFELTNLEADTRTLFFKMSMGHNLKSPSPFPLATLNELTKSNLEEETKSLILRQIIQILSRMTENDSQDLVQGLIVHTQSFLTKNPTHASLCISLLKRISLDNLSRDLSSYSNILNQLALLKEENRESLIVILEGLASSKKDDTVNLPTLLDIANGLGRRSASDIREVMQLFATPPYPIAQTLNAALVTHGSEKLRAYCLSFDTNPFAKTGETRPLAEHFATDRVEDALLSLQDLLHGVDLPPALKLQLASQLNYIETLGYTDPLNPYDYSQPKKLTASSRQQLQERASTLLNQLRLKEVPDENIAIVQMELLAYLREIYFRTTGLFPNTTQMLMLLLSLQSPYANLLMRINTGEGKSLITPILAVLQWTQGGTVDTCTANGTLLLRDYENSCEPFFKFLGIKSALIHANSQPKEYRLGGINCSTLEDMALFRLAAKETQQEAFTQNGEPIHLVLDECDDALLDQTTLYKLVAENTQYEAKDIHAQWIYQLAYQFIHLPTFRNTDPARGKVWDEEEDVEQFRLFINKEIIEKFNGDAEKQNFMLATSNAQLKQWINASCKAEKLIEDRHFLIRPIKEKDETGNEITKRFVCIPLVRSNPKGGCIFTDGVQQAMQARLIAEHPDKARYVVIDGDPFVLASQSARGLVGFYQETGGRLVGISGTPGDPIELLYLATQLGTQAISVAPYAGDHRKKHPPIFTFSRDETLRAMHKAIDGIKRPVKKPRLEFDSDIPIQTLEEREAFILQTKDALDKWSQTQTQPILIVCDDFNEAQTIGKSFDAYRREGFKIQIVTGKESPEELDRIIKQAGKANTITIGTAMLARGIDINPGNHPEGLFVIQTCKDSKRRTTQIAGRAARNGKPGQWLPVYELPAPKSWFTKLMYFLFPSIRQLRGEQAIEKFQEDIQLQDTLDRLYTQGVDRAQQILMQQVSAWESCLLELYPTDPNLKHELYQWRQLLISELTNAQETSLKEDTVEASIAHFQNSLCKIWENVKEEKWVAKAQHAETITAKQQLRLTYLKQLDLAKELQIQRALQEKSLPFKESATGLMQQNLQAVIVDKAGAVLEYTKPTDTEKKDLELAQSKQLLPHLIGELCAVYPEAVSKLNATNKAHSPSIFPAFLVSLAEKVIKQKNKVLRIEDTKQITQSTIEFFQKKLNQADAPVIQELLKKIKPLLLAHSHSLASMPLIDKFKTQGLILTFTKLYNQAVLEPDEHLEALKTQYSDDIMKMLAEHLINEFDWVKRSPQPWHARLEWDIAKEAAETIYSLAQNVHRTPRDPNTIQALYIALQQQRTKLQDKYLFSLRHRNPNEVVNTALTAIESLVFAPHCDREFQKNHHDAVLSAYHLGRFNTCLTDLSKQFEGDTVWELLKTTLDATNRGGNQVHLIEELYETVERFRSYPDYKPYRIALGTLRRQLAYSIKALNKTNGIKQDTQDSLLTHKASEFAALFHVKAEHVRIQSGHDGTQSFIEVQIEGSDLHEGFSGYQPTPLTRLEKERAQLYEDREKFNANKEALINLTDRKIVEILPVAKRPEFDKLFQLKELLNTSWSNNLNNPIFSDLPAQSQEILGCIQQLKNWDGDTSLQLVKTESILGKKSPELFDNQLEKHLHLKQELEQILKRKNSTQVLRDQKEEDIKKELENQKKINDQLTDAGFGETISLSFQAGRIKLQIFNLQKQLFELERDFKTIVQEETLQLRALRQSSLVCQSQANTVITSLEEKAKDSLRSYLQKTSAALVTAYDQELDQIDATIKQINDLENKKSRYQTRRFANSRELLRYEASLKQEEASIPKNASAETEQQTALTRFFWQTVEKTSTQLEELVLRLR</sequence>
<evidence type="ECO:0000256" key="6">
    <source>
        <dbReference type="SAM" id="Coils"/>
    </source>
</evidence>
<evidence type="ECO:0000256" key="4">
    <source>
        <dbReference type="ARBA" id="ARBA00022927"/>
    </source>
</evidence>
<dbReference type="PROSITE" id="PS51194">
    <property type="entry name" value="HELICASE_CTER"/>
    <property type="match status" value="1"/>
</dbReference>
<evidence type="ECO:0000256" key="2">
    <source>
        <dbReference type="ARBA" id="ARBA00022490"/>
    </source>
</evidence>
<feature type="domain" description="Helicase C-terminal" evidence="7">
    <location>
        <begin position="1849"/>
        <end position="2009"/>
    </location>
</feature>
<dbReference type="PANTHER" id="PTHR30612:SF0">
    <property type="entry name" value="CHLOROPLAST PROTEIN-TRANSPORTING ATPASE"/>
    <property type="match status" value="1"/>
</dbReference>
<evidence type="ECO:0000313" key="10">
    <source>
        <dbReference type="Proteomes" id="UP000032803"/>
    </source>
</evidence>
<dbReference type="GO" id="GO:0006886">
    <property type="term" value="P:intracellular protein transport"/>
    <property type="evidence" value="ECO:0007669"/>
    <property type="project" value="InterPro"/>
</dbReference>
<keyword evidence="1" id="KW-1003">Cell membrane</keyword>
<feature type="coiled-coil region" evidence="6">
    <location>
        <begin position="2843"/>
        <end position="2870"/>
    </location>
</feature>
<dbReference type="GO" id="GO:0017038">
    <property type="term" value="P:protein import"/>
    <property type="evidence" value="ECO:0007669"/>
    <property type="project" value="InterPro"/>
</dbReference>
<keyword evidence="5" id="KW-0811">Translocation</keyword>
<dbReference type="Proteomes" id="UP000032803">
    <property type="component" value="Chromosome I"/>
</dbReference>
<dbReference type="PATRIC" id="fig|449.7.peg.523"/>
<dbReference type="PANTHER" id="PTHR30612">
    <property type="entry name" value="SECA INNER MEMBRANE COMPONENT OF SEC PROTEIN SECRETION SYSTEM"/>
    <property type="match status" value="1"/>
</dbReference>
<dbReference type="GO" id="GO:0005524">
    <property type="term" value="F:ATP binding"/>
    <property type="evidence" value="ECO:0007669"/>
    <property type="project" value="InterPro"/>
</dbReference>
<dbReference type="EMBL" id="LN681225">
    <property type="protein sequence ID" value="CEK10400.1"/>
    <property type="molecule type" value="Genomic_DNA"/>
</dbReference>
<protein>
    <submittedName>
        <fullName evidence="9">Putative coiled-coil protein</fullName>
    </submittedName>
</protein>
<dbReference type="OrthoDB" id="5652367at2"/>
<dbReference type="InterPro" id="IPR027417">
    <property type="entry name" value="P-loop_NTPase"/>
</dbReference>
<dbReference type="PROSITE" id="PS51196">
    <property type="entry name" value="SECA_MOTOR_DEAD"/>
    <property type="match status" value="1"/>
</dbReference>
<dbReference type="Pfam" id="PF07517">
    <property type="entry name" value="SecA_DEAD"/>
    <property type="match status" value="1"/>
</dbReference>
<dbReference type="RefSeq" id="WP_052673615.1">
    <property type="nucleotide sequence ID" value="NZ_LN681225.1"/>
</dbReference>
<dbReference type="InterPro" id="IPR014018">
    <property type="entry name" value="SecA_motor_DEAD"/>
</dbReference>
<dbReference type="Pfam" id="PF00271">
    <property type="entry name" value="Helicase_C"/>
    <property type="match status" value="1"/>
</dbReference>
<gene>
    <name evidence="9" type="ORF">LHA_1354</name>
</gene>
<feature type="domain" description="SecA family profile" evidence="8">
    <location>
        <begin position="1348"/>
        <end position="2009"/>
    </location>
</feature>
<dbReference type="InterPro" id="IPR011115">
    <property type="entry name" value="SecA_DEAD"/>
</dbReference>
<proteinExistence type="predicted"/>
<dbReference type="SUPFAM" id="SSF52540">
    <property type="entry name" value="P-loop containing nucleoside triphosphate hydrolases"/>
    <property type="match status" value="1"/>
</dbReference>
<keyword evidence="6" id="KW-0175">Coiled coil</keyword>
<dbReference type="GO" id="GO:0016020">
    <property type="term" value="C:membrane"/>
    <property type="evidence" value="ECO:0007669"/>
    <property type="project" value="InterPro"/>
</dbReference>
<evidence type="ECO:0000313" key="9">
    <source>
        <dbReference type="EMBL" id="CEK10400.1"/>
    </source>
</evidence>
<dbReference type="InterPro" id="IPR001650">
    <property type="entry name" value="Helicase_C-like"/>
</dbReference>
<keyword evidence="3" id="KW-0472">Membrane</keyword>
<keyword evidence="4" id="KW-0813">Transport</keyword>
<evidence type="ECO:0000256" key="1">
    <source>
        <dbReference type="ARBA" id="ARBA00022475"/>
    </source>
</evidence>
<dbReference type="STRING" id="449.LHA_1354"/>
<accession>A0A0A8UNE8</accession>
<evidence type="ECO:0000259" key="7">
    <source>
        <dbReference type="PROSITE" id="PS51194"/>
    </source>
</evidence>
<evidence type="ECO:0000256" key="3">
    <source>
        <dbReference type="ARBA" id="ARBA00022519"/>
    </source>
</evidence>
<dbReference type="InterPro" id="IPR000185">
    <property type="entry name" value="SecA"/>
</dbReference>
<dbReference type="HOGENOM" id="CLU_226293_0_0_6"/>
<name>A0A0A8UNE8_LEGHA</name>
<keyword evidence="10" id="KW-1185">Reference proteome</keyword>
<evidence type="ECO:0000256" key="5">
    <source>
        <dbReference type="ARBA" id="ARBA00023010"/>
    </source>
</evidence>
<keyword evidence="4" id="KW-0653">Protein transport</keyword>
<evidence type="ECO:0000259" key="8">
    <source>
        <dbReference type="PROSITE" id="PS51196"/>
    </source>
</evidence>
<dbReference type="KEGG" id="lha:LHA_1354"/>
<organism evidence="9 10">
    <name type="scientific">Legionella hackeliae</name>
    <dbReference type="NCBI Taxonomy" id="449"/>
    <lineage>
        <taxon>Bacteria</taxon>
        <taxon>Pseudomonadati</taxon>
        <taxon>Pseudomonadota</taxon>
        <taxon>Gammaproteobacteria</taxon>
        <taxon>Legionellales</taxon>
        <taxon>Legionellaceae</taxon>
        <taxon>Legionella</taxon>
    </lineage>
</organism>
<keyword evidence="3" id="KW-0997">Cell inner membrane</keyword>
<dbReference type="Gene3D" id="3.40.50.300">
    <property type="entry name" value="P-loop containing nucleotide triphosphate hydrolases"/>
    <property type="match status" value="2"/>
</dbReference>
<keyword evidence="2" id="KW-0963">Cytoplasm</keyword>